<keyword evidence="3" id="KW-0238">DNA-binding</keyword>
<comment type="caution">
    <text evidence="5">The sequence shown here is derived from an EMBL/GenBank/DDBJ whole genome shotgun (WGS) entry which is preliminary data.</text>
</comment>
<dbReference type="GO" id="GO:0045892">
    <property type="term" value="P:negative regulation of DNA-templated transcription"/>
    <property type="evidence" value="ECO:0007669"/>
    <property type="project" value="InterPro"/>
</dbReference>
<dbReference type="InterPro" id="IPR036388">
    <property type="entry name" value="WH-like_DNA-bd_sf"/>
</dbReference>
<evidence type="ECO:0000256" key="2">
    <source>
        <dbReference type="ARBA" id="ARBA00023015"/>
    </source>
</evidence>
<dbReference type="EMBL" id="BDGJ01000084">
    <property type="protein sequence ID" value="GAW92529.1"/>
    <property type="molecule type" value="Genomic_DNA"/>
</dbReference>
<dbReference type="OrthoDB" id="122824at2"/>
<dbReference type="PIRSF" id="PIRSF019455">
    <property type="entry name" value="CopR_AtkY"/>
    <property type="match status" value="1"/>
</dbReference>
<evidence type="ECO:0000256" key="1">
    <source>
        <dbReference type="ARBA" id="ARBA00011046"/>
    </source>
</evidence>
<dbReference type="AlphaFoldDB" id="A0A1Z5HSM2"/>
<dbReference type="Gene3D" id="1.10.10.10">
    <property type="entry name" value="Winged helix-like DNA-binding domain superfamily/Winged helix DNA-binding domain"/>
    <property type="match status" value="1"/>
</dbReference>
<keyword evidence="6" id="KW-1185">Reference proteome</keyword>
<dbReference type="Pfam" id="PF03965">
    <property type="entry name" value="Penicillinase_R"/>
    <property type="match status" value="1"/>
</dbReference>
<evidence type="ECO:0000313" key="6">
    <source>
        <dbReference type="Proteomes" id="UP000197032"/>
    </source>
</evidence>
<organism evidence="5 6">
    <name type="scientific">Calderihabitans maritimus</name>
    <dbReference type="NCBI Taxonomy" id="1246530"/>
    <lineage>
        <taxon>Bacteria</taxon>
        <taxon>Bacillati</taxon>
        <taxon>Bacillota</taxon>
        <taxon>Clostridia</taxon>
        <taxon>Neomoorellales</taxon>
        <taxon>Calderihabitantaceae</taxon>
        <taxon>Calderihabitans</taxon>
    </lineage>
</organism>
<accession>A0A1Z5HSM2</accession>
<keyword evidence="2" id="KW-0805">Transcription regulation</keyword>
<protein>
    <submittedName>
        <fullName evidence="5">Transcriptional regulator</fullName>
    </submittedName>
</protein>
<evidence type="ECO:0000256" key="3">
    <source>
        <dbReference type="ARBA" id="ARBA00023125"/>
    </source>
</evidence>
<gene>
    <name evidence="5" type="ORF">KKC1_16830</name>
</gene>
<dbReference type="SUPFAM" id="SSF46785">
    <property type="entry name" value="Winged helix' DNA-binding domain"/>
    <property type="match status" value="1"/>
</dbReference>
<evidence type="ECO:0000256" key="4">
    <source>
        <dbReference type="ARBA" id="ARBA00023163"/>
    </source>
</evidence>
<name>A0A1Z5HSM2_9FIRM</name>
<reference evidence="6" key="1">
    <citation type="journal article" date="2017" name="Appl. Environ. Microbiol.">
        <title>Genomic analysis of Calderihabitans maritimus KKC1, a thermophilic hydrogenogenic carboxydotrophic bacterium isolated from marine sediment.</title>
        <authorList>
            <person name="Omae K."/>
            <person name="Yoneda Y."/>
            <person name="Fukuyama Y."/>
            <person name="Yoshida T."/>
            <person name="Sako Y."/>
        </authorList>
    </citation>
    <scope>NUCLEOTIDE SEQUENCE [LARGE SCALE GENOMIC DNA]</scope>
    <source>
        <strain evidence="6">KKC1</strain>
    </source>
</reference>
<dbReference type="GO" id="GO:0003677">
    <property type="term" value="F:DNA binding"/>
    <property type="evidence" value="ECO:0007669"/>
    <property type="project" value="UniProtKB-KW"/>
</dbReference>
<evidence type="ECO:0000313" key="5">
    <source>
        <dbReference type="EMBL" id="GAW92529.1"/>
    </source>
</evidence>
<keyword evidence="4" id="KW-0804">Transcription</keyword>
<comment type="similarity">
    <text evidence="1">Belongs to the BlaI transcriptional regulatory family.</text>
</comment>
<dbReference type="InterPro" id="IPR005650">
    <property type="entry name" value="BlaI_family"/>
</dbReference>
<proteinExistence type="inferred from homology"/>
<sequence length="148" mass="17037">MIVISKQQKQIQTFYLNKTGTERVLGSLEAEIMEIIWQASGKVTIREVQEKILTQREISFNTVMTVMNRLVNKGLLEKEKISNSFHYRATISKADFLGNVSRRVARGLLEDFGESTIAHFVEAMAEVNPDYLSRLESLIRRKKDKNET</sequence>
<dbReference type="Proteomes" id="UP000197032">
    <property type="component" value="Unassembled WGS sequence"/>
</dbReference>
<dbReference type="InterPro" id="IPR036390">
    <property type="entry name" value="WH_DNA-bd_sf"/>
</dbReference>